<comment type="caution">
    <text evidence="1">The sequence shown here is derived from an EMBL/GenBank/DDBJ whole genome shotgun (WGS) entry which is preliminary data.</text>
</comment>
<proteinExistence type="predicted"/>
<protein>
    <submittedName>
        <fullName evidence="1">Uncharacterized protein</fullName>
    </submittedName>
</protein>
<organism evidence="1">
    <name type="scientific">marine sediment metagenome</name>
    <dbReference type="NCBI Taxonomy" id="412755"/>
    <lineage>
        <taxon>unclassified sequences</taxon>
        <taxon>metagenomes</taxon>
        <taxon>ecological metagenomes</taxon>
    </lineage>
</organism>
<dbReference type="AlphaFoldDB" id="A0A0F9L820"/>
<accession>A0A0F9L820</accession>
<reference evidence="1" key="1">
    <citation type="journal article" date="2015" name="Nature">
        <title>Complex archaea that bridge the gap between prokaryotes and eukaryotes.</title>
        <authorList>
            <person name="Spang A."/>
            <person name="Saw J.H."/>
            <person name="Jorgensen S.L."/>
            <person name="Zaremba-Niedzwiedzka K."/>
            <person name="Martijn J."/>
            <person name="Lind A.E."/>
            <person name="van Eijk R."/>
            <person name="Schleper C."/>
            <person name="Guy L."/>
            <person name="Ettema T.J."/>
        </authorList>
    </citation>
    <scope>NUCLEOTIDE SEQUENCE</scope>
</reference>
<gene>
    <name evidence="1" type="ORF">LCGC14_1545090</name>
</gene>
<name>A0A0F9L820_9ZZZZ</name>
<dbReference type="EMBL" id="LAZR01011737">
    <property type="protein sequence ID" value="KKM60115.1"/>
    <property type="molecule type" value="Genomic_DNA"/>
</dbReference>
<sequence>MAIGKPSETRLRRGFGEASEAEARRIVHDDPAGFFFGPPLLRPSFAEASEGYAGRDGVRMATSAEQIVEKLQAILLANAGLSSVCNPGGHATT</sequence>
<evidence type="ECO:0000313" key="1">
    <source>
        <dbReference type="EMBL" id="KKM60115.1"/>
    </source>
</evidence>